<reference evidence="4" key="1">
    <citation type="journal article" date="2019" name="Int. J. Syst. Evol. Microbiol.">
        <title>The Global Catalogue of Microorganisms (GCM) 10K type strain sequencing project: providing services to taxonomists for standard genome sequencing and annotation.</title>
        <authorList>
            <consortium name="The Broad Institute Genomics Platform"/>
            <consortium name="The Broad Institute Genome Sequencing Center for Infectious Disease"/>
            <person name="Wu L."/>
            <person name="Ma J."/>
        </authorList>
    </citation>
    <scope>NUCLEOTIDE SEQUENCE [LARGE SCALE GENOMIC DNA]</scope>
    <source>
        <strain evidence="4">KCTC 42182</strain>
    </source>
</reference>
<evidence type="ECO:0000256" key="1">
    <source>
        <dbReference type="SAM" id="MobiDB-lite"/>
    </source>
</evidence>
<feature type="domain" description="Bacterial DNA polymerase III alpha subunit NTPase" evidence="2">
    <location>
        <begin position="2"/>
        <end position="39"/>
    </location>
</feature>
<gene>
    <name evidence="3" type="ORF">ACFOOQ_17900</name>
</gene>
<feature type="region of interest" description="Disordered" evidence="1">
    <location>
        <begin position="1"/>
        <end position="24"/>
    </location>
</feature>
<feature type="compositionally biased region" description="Basic and acidic residues" evidence="1">
    <location>
        <begin position="1"/>
        <end position="12"/>
    </location>
</feature>
<dbReference type="Pfam" id="PF07733">
    <property type="entry name" value="DNA_pol3_alpha"/>
    <property type="match status" value="1"/>
</dbReference>
<evidence type="ECO:0000313" key="3">
    <source>
        <dbReference type="EMBL" id="MFC3677432.1"/>
    </source>
</evidence>
<accession>A0ABV7VK45</accession>
<organism evidence="3 4">
    <name type="scientific">Ferrovibrio xuzhouensis</name>
    <dbReference type="NCBI Taxonomy" id="1576914"/>
    <lineage>
        <taxon>Bacteria</taxon>
        <taxon>Pseudomonadati</taxon>
        <taxon>Pseudomonadota</taxon>
        <taxon>Alphaproteobacteria</taxon>
        <taxon>Rhodospirillales</taxon>
        <taxon>Rhodospirillaceae</taxon>
        <taxon>Ferrovibrio</taxon>
    </lineage>
</organism>
<keyword evidence="4" id="KW-1185">Reference proteome</keyword>
<evidence type="ECO:0000259" key="2">
    <source>
        <dbReference type="Pfam" id="PF07733"/>
    </source>
</evidence>
<name>A0ABV7VK45_9PROT</name>
<evidence type="ECO:0000313" key="4">
    <source>
        <dbReference type="Proteomes" id="UP001595711"/>
    </source>
</evidence>
<dbReference type="InterPro" id="IPR011708">
    <property type="entry name" value="DNA_pol3_alpha_NTPase_dom"/>
</dbReference>
<comment type="caution">
    <text evidence="3">The sequence shown here is derived from an EMBL/GenBank/DDBJ whole genome shotgun (WGS) entry which is preliminary data.</text>
</comment>
<sequence>MIERFISAERSESPNIDMDSGHSRREEVIHQYVCNRYGR</sequence>
<proteinExistence type="predicted"/>
<protein>
    <recommendedName>
        <fullName evidence="2">Bacterial DNA polymerase III alpha subunit NTPase domain-containing protein</fullName>
    </recommendedName>
</protein>
<dbReference type="Proteomes" id="UP001595711">
    <property type="component" value="Unassembled WGS sequence"/>
</dbReference>
<dbReference type="RefSeq" id="WP_379728973.1">
    <property type="nucleotide sequence ID" value="NZ_JBHRYJ010000004.1"/>
</dbReference>
<dbReference type="EMBL" id="JBHRYJ010000004">
    <property type="protein sequence ID" value="MFC3677432.1"/>
    <property type="molecule type" value="Genomic_DNA"/>
</dbReference>